<name>A0AC34Q2U6_9BILA</name>
<sequence>MPAEKYLLGLKTEEFVILASQQSKIDLQDVIISTYSDKSVKLHNWKTFMKVVGDPADAYFYAKFIQNEIFKSEKDKIKFTPSESHDFVKQKINFVLENGDYWQCDTLIGGYDEVSHKTWLSFLDYRGYAITDKSVIVRNFPGLDAEHYLNSIYHPRMSFQSAIDAIHTCLKKVSETCGYQLPMFSLLVIDKDGARQHEEYL</sequence>
<evidence type="ECO:0000313" key="1">
    <source>
        <dbReference type="Proteomes" id="UP000887576"/>
    </source>
</evidence>
<dbReference type="WBParaSite" id="JU765_v2.g1236.t1">
    <property type="protein sequence ID" value="JU765_v2.g1236.t1"/>
    <property type="gene ID" value="JU765_v2.g1236"/>
</dbReference>
<dbReference type="Proteomes" id="UP000887576">
    <property type="component" value="Unplaced"/>
</dbReference>
<protein>
    <submittedName>
        <fullName evidence="2">Uncharacterized protein</fullName>
    </submittedName>
</protein>
<evidence type="ECO:0000313" key="2">
    <source>
        <dbReference type="WBParaSite" id="JU765_v2.g1236.t1"/>
    </source>
</evidence>
<reference evidence="2" key="1">
    <citation type="submission" date="2022-11" db="UniProtKB">
        <authorList>
            <consortium name="WormBaseParasite"/>
        </authorList>
    </citation>
    <scope>IDENTIFICATION</scope>
</reference>
<accession>A0AC34Q2U6</accession>
<organism evidence="1 2">
    <name type="scientific">Panagrolaimus sp. JU765</name>
    <dbReference type="NCBI Taxonomy" id="591449"/>
    <lineage>
        <taxon>Eukaryota</taxon>
        <taxon>Metazoa</taxon>
        <taxon>Ecdysozoa</taxon>
        <taxon>Nematoda</taxon>
        <taxon>Chromadorea</taxon>
        <taxon>Rhabditida</taxon>
        <taxon>Tylenchina</taxon>
        <taxon>Panagrolaimomorpha</taxon>
        <taxon>Panagrolaimoidea</taxon>
        <taxon>Panagrolaimidae</taxon>
        <taxon>Panagrolaimus</taxon>
    </lineage>
</organism>
<proteinExistence type="predicted"/>